<dbReference type="InterPro" id="IPR047128">
    <property type="entry name" value="PhyH"/>
</dbReference>
<dbReference type="EMBL" id="JH668582">
    <property type="protein sequence ID" value="KAG6458424.1"/>
    <property type="molecule type" value="Genomic_DNA"/>
</dbReference>
<dbReference type="PANTHER" id="PTHR21308:SF1">
    <property type="entry name" value="PHYTANOYL-COA DIOXYGENASE, PEROXISOMAL"/>
    <property type="match status" value="1"/>
</dbReference>
<proteinExistence type="inferred from homology"/>
<sequence>MPHSLTLSEEQKTFYDRNGYIVIRGLIELPLLEAYKKRFSELCHKSQLSATIIKEYSLVGKKQNPEDYIYKIQDILFDPVYMTYSEHPDVLNVVSQLIGDQLTAVNLMLINKPPETTRHPTHQDLFYFPFRPAEKIIGVWTAVDAATVQNGCLFVVPGSHKCNQLLKHGTFKDSKKFFHCLEDEDNLAPAQKRMNLEMQPGDTVFFHPYLFHGSGPNLSESYRKALTIHYAHNACYYIDLRGTVQEQLAADFDEEMRRRGHESVTFVTATQTRRKTLFIISYDVLNRLYFLVIVFSVSASSEEYPLSQEQIDFYNEHGYLIIKRLFGPESIEKYKARFVELCHNKEKRGMVSVVKDNKLFQTKTNPEDYINKIQEILYDPVYMSYSESPRLLHAVSQLIGEDLTAVNCMLINKPPGTPRHPPHQDLYYFPFRPADKILAVWTAVDPVNVHNGCLYVIPGSHKARVLYQHEDKLRDVLQFFHEIGDEEGVAPVEKRVHLIMDPGDTVLFHPYLVHGSGPNLSNSYRKALTCHYANSHCQYVDVKGTPQERLSSQVEAELRRRGTDLSFVDLWRVKSKQVKGVRANL</sequence>
<dbReference type="Pfam" id="PF05721">
    <property type="entry name" value="PhyH"/>
    <property type="match status" value="2"/>
</dbReference>
<evidence type="ECO:0000256" key="4">
    <source>
        <dbReference type="ARBA" id="ARBA00034924"/>
    </source>
</evidence>
<dbReference type="InterPro" id="IPR008775">
    <property type="entry name" value="Phytyl_CoA_dOase-like"/>
</dbReference>
<dbReference type="AlphaFoldDB" id="A0A921ZJY4"/>
<gene>
    <name evidence="5" type="ORF">O3G_MSEX010861</name>
</gene>
<name>A0A921ZJY4_MANSE</name>
<dbReference type="GO" id="GO:0001561">
    <property type="term" value="P:fatty acid alpha-oxidation"/>
    <property type="evidence" value="ECO:0007669"/>
    <property type="project" value="InterPro"/>
</dbReference>
<organism evidence="5 6">
    <name type="scientific">Manduca sexta</name>
    <name type="common">Tobacco hawkmoth</name>
    <name type="synonym">Tobacco hornworm</name>
    <dbReference type="NCBI Taxonomy" id="7130"/>
    <lineage>
        <taxon>Eukaryota</taxon>
        <taxon>Metazoa</taxon>
        <taxon>Ecdysozoa</taxon>
        <taxon>Arthropoda</taxon>
        <taxon>Hexapoda</taxon>
        <taxon>Insecta</taxon>
        <taxon>Pterygota</taxon>
        <taxon>Neoptera</taxon>
        <taxon>Endopterygota</taxon>
        <taxon>Lepidoptera</taxon>
        <taxon>Glossata</taxon>
        <taxon>Ditrysia</taxon>
        <taxon>Bombycoidea</taxon>
        <taxon>Sphingidae</taxon>
        <taxon>Sphinginae</taxon>
        <taxon>Sphingini</taxon>
        <taxon>Manduca</taxon>
    </lineage>
</organism>
<evidence type="ECO:0000313" key="5">
    <source>
        <dbReference type="EMBL" id="KAG6458424.1"/>
    </source>
</evidence>
<evidence type="ECO:0000256" key="1">
    <source>
        <dbReference type="ARBA" id="ARBA00005830"/>
    </source>
</evidence>
<keyword evidence="6" id="KW-1185">Reference proteome</keyword>
<comment type="similarity">
    <text evidence="1">Belongs to the PhyH family.</text>
</comment>
<dbReference type="EC" id="1.14.11.18" evidence="2"/>
<dbReference type="PANTHER" id="PTHR21308">
    <property type="entry name" value="PHYTANOYL-COA ALPHA-HYDROXYLASE"/>
    <property type="match status" value="1"/>
</dbReference>
<reference evidence="5" key="2">
    <citation type="submission" date="2020-12" db="EMBL/GenBank/DDBJ databases">
        <authorList>
            <person name="Kanost M."/>
        </authorList>
    </citation>
    <scope>NUCLEOTIDE SEQUENCE</scope>
</reference>
<dbReference type="GO" id="GO:0048244">
    <property type="term" value="F:phytanoyl-CoA dioxygenase activity"/>
    <property type="evidence" value="ECO:0007669"/>
    <property type="project" value="UniProtKB-EC"/>
</dbReference>
<protein>
    <recommendedName>
        <fullName evidence="2">phytanoyl-CoA dioxygenase</fullName>
        <ecNumber evidence="2">1.14.11.18</ecNumber>
    </recommendedName>
    <alternativeName>
        <fullName evidence="3">Phytanic acid oxidase</fullName>
    </alternativeName>
    <alternativeName>
        <fullName evidence="4">Phytanoyl-CoA alpha-hydroxylase</fullName>
    </alternativeName>
</protein>
<accession>A0A921ZJY4</accession>
<reference evidence="5" key="1">
    <citation type="journal article" date="2016" name="Insect Biochem. Mol. Biol.">
        <title>Multifaceted biological insights from a draft genome sequence of the tobacco hornworm moth, Manduca sexta.</title>
        <authorList>
            <person name="Kanost M.R."/>
            <person name="Arrese E.L."/>
            <person name="Cao X."/>
            <person name="Chen Y.R."/>
            <person name="Chellapilla S."/>
            <person name="Goldsmith M.R."/>
            <person name="Grosse-Wilde E."/>
            <person name="Heckel D.G."/>
            <person name="Herndon N."/>
            <person name="Jiang H."/>
            <person name="Papanicolaou A."/>
            <person name="Qu J."/>
            <person name="Soulages J.L."/>
            <person name="Vogel H."/>
            <person name="Walters J."/>
            <person name="Waterhouse R.M."/>
            <person name="Ahn S.J."/>
            <person name="Almeida F.C."/>
            <person name="An C."/>
            <person name="Aqrawi P."/>
            <person name="Bretschneider A."/>
            <person name="Bryant W.B."/>
            <person name="Bucks S."/>
            <person name="Chao H."/>
            <person name="Chevignon G."/>
            <person name="Christen J.M."/>
            <person name="Clarke D.F."/>
            <person name="Dittmer N.T."/>
            <person name="Ferguson L.C.F."/>
            <person name="Garavelou S."/>
            <person name="Gordon K.H.J."/>
            <person name="Gunaratna R.T."/>
            <person name="Han Y."/>
            <person name="Hauser F."/>
            <person name="He Y."/>
            <person name="Heidel-Fischer H."/>
            <person name="Hirsh A."/>
            <person name="Hu Y."/>
            <person name="Jiang H."/>
            <person name="Kalra D."/>
            <person name="Klinner C."/>
            <person name="Konig C."/>
            <person name="Kovar C."/>
            <person name="Kroll A.R."/>
            <person name="Kuwar S.S."/>
            <person name="Lee S.L."/>
            <person name="Lehman R."/>
            <person name="Li K."/>
            <person name="Li Z."/>
            <person name="Liang H."/>
            <person name="Lovelace S."/>
            <person name="Lu Z."/>
            <person name="Mansfield J.H."/>
            <person name="McCulloch K.J."/>
            <person name="Mathew T."/>
            <person name="Morton B."/>
            <person name="Muzny D.M."/>
            <person name="Neunemann D."/>
            <person name="Ongeri F."/>
            <person name="Pauchet Y."/>
            <person name="Pu L.L."/>
            <person name="Pyrousis I."/>
            <person name="Rao X.J."/>
            <person name="Redding A."/>
            <person name="Roesel C."/>
            <person name="Sanchez-Gracia A."/>
            <person name="Schaack S."/>
            <person name="Shukla A."/>
            <person name="Tetreau G."/>
            <person name="Wang Y."/>
            <person name="Xiong G.H."/>
            <person name="Traut W."/>
            <person name="Walsh T.K."/>
            <person name="Worley K.C."/>
            <person name="Wu D."/>
            <person name="Wu W."/>
            <person name="Wu Y.Q."/>
            <person name="Zhang X."/>
            <person name="Zou Z."/>
            <person name="Zucker H."/>
            <person name="Briscoe A.D."/>
            <person name="Burmester T."/>
            <person name="Clem R.J."/>
            <person name="Feyereisen R."/>
            <person name="Grimmelikhuijzen C.J.P."/>
            <person name="Hamodrakas S.J."/>
            <person name="Hansson B.S."/>
            <person name="Huguet E."/>
            <person name="Jermiin L.S."/>
            <person name="Lan Q."/>
            <person name="Lehman H.K."/>
            <person name="Lorenzen M."/>
            <person name="Merzendorfer H."/>
            <person name="Michalopoulos I."/>
            <person name="Morton D.B."/>
            <person name="Muthukrishnan S."/>
            <person name="Oakeshott J.G."/>
            <person name="Palmer W."/>
            <person name="Park Y."/>
            <person name="Passarelli A.L."/>
            <person name="Rozas J."/>
            <person name="Schwartz L.M."/>
            <person name="Smith W."/>
            <person name="Southgate A."/>
            <person name="Vilcinskas A."/>
            <person name="Vogt R."/>
            <person name="Wang P."/>
            <person name="Werren J."/>
            <person name="Yu X.Q."/>
            <person name="Zhou J.J."/>
            <person name="Brown S.J."/>
            <person name="Scherer S.E."/>
            <person name="Richards S."/>
            <person name="Blissard G.W."/>
        </authorList>
    </citation>
    <scope>NUCLEOTIDE SEQUENCE</scope>
</reference>
<comment type="caution">
    <text evidence="5">The sequence shown here is derived from an EMBL/GenBank/DDBJ whole genome shotgun (WGS) entry which is preliminary data.</text>
</comment>
<evidence type="ECO:0000313" key="6">
    <source>
        <dbReference type="Proteomes" id="UP000791440"/>
    </source>
</evidence>
<evidence type="ECO:0000256" key="2">
    <source>
        <dbReference type="ARBA" id="ARBA00034809"/>
    </source>
</evidence>
<dbReference type="Proteomes" id="UP000791440">
    <property type="component" value="Unassembled WGS sequence"/>
</dbReference>
<evidence type="ECO:0000256" key="3">
    <source>
        <dbReference type="ARBA" id="ARBA00034921"/>
    </source>
</evidence>